<dbReference type="InterPro" id="IPR011992">
    <property type="entry name" value="EF-hand-dom_pair"/>
</dbReference>
<feature type="compositionally biased region" description="Low complexity" evidence="15">
    <location>
        <begin position="677"/>
        <end position="696"/>
    </location>
</feature>
<organism evidence="19 20">
    <name type="scientific">Apatococcus lobatus</name>
    <dbReference type="NCBI Taxonomy" id="904363"/>
    <lineage>
        <taxon>Eukaryota</taxon>
        <taxon>Viridiplantae</taxon>
        <taxon>Chlorophyta</taxon>
        <taxon>core chlorophytes</taxon>
        <taxon>Trebouxiophyceae</taxon>
        <taxon>Chlorellales</taxon>
        <taxon>Chlorellaceae</taxon>
        <taxon>Apatococcus</taxon>
    </lineage>
</organism>
<keyword evidence="20" id="KW-1185">Reference proteome</keyword>
<dbReference type="PROSITE" id="PS00018">
    <property type="entry name" value="EF_HAND_1"/>
    <property type="match status" value="2"/>
</dbReference>
<keyword evidence="12 14" id="KW-0342">GTP-binding</keyword>
<evidence type="ECO:0000256" key="11">
    <source>
        <dbReference type="ARBA" id="ARBA00023128"/>
    </source>
</evidence>
<dbReference type="Pfam" id="PF08356">
    <property type="entry name" value="EF_assoc_2"/>
    <property type="match status" value="1"/>
</dbReference>
<sequence length="718" mass="77395">MAELPTVRIGVIGDAGVGKTSLITATATETFSESPPPVLPDTRLPAQCTPEGVPLRIIDTSSKPEDRSSVEEKIRSCDVIVLLFTLDKPDSLRRVSSYWLPELRRLKAKAPVTLVLAKTDLVPNDQVLQELKADKLDPIVQRNRQVETCMDCSAKGLSHVGEVFYTAMKAVIYPSAPLFGPAGANGIGQIKPAAINALNRVFMLCDKDKDGALSNKELNAFQTKCFSAPLQPEELVGIKKVVADKVPGGINQKGLTLDGFIFLNALFIERGRLETTWAILRCFGYGNNLRLNESEIAAARLVPAPDQVAELTPDVRKFLLQKFKDADTDRDQLLSPEELQHLWSTAPDSPWQGPRYSGTMVETAGRGCLTREGFVSMWTFMAATDHLAAVEYLVYLGYEGPITGILQLKGRRQELTSRSTTKAVPRSFLKGLVFGGESSGKSTLLRGLVGTAGQGSHSSDEALPHSAVNRVDCSSGTSSSSGFRENSKAITLAEPGQTWLQLSEVSMRAAEGMLASSNCSEQLLGYDVAAFLFDCSRPQSFREARLLLEHVATASGNTMPCVLVATKDDLGMHTAVEKDCGHACLALHLPLPISVSLQLGEGRSVYQELIKAAQQPSRAIPETPSLKAAQQFRKTMRQAMLWTGVGACIAVGGYIVYRSVRSQQASQQSADLSNGGSKQSAHQANSSSASSSNDNSSWSLIKRLPLLGSGTEHTAEAS</sequence>
<dbReference type="Pfam" id="PF00071">
    <property type="entry name" value="Ras"/>
    <property type="match status" value="1"/>
</dbReference>
<evidence type="ECO:0000256" key="4">
    <source>
        <dbReference type="ARBA" id="ARBA00022723"/>
    </source>
</evidence>
<evidence type="ECO:0000256" key="15">
    <source>
        <dbReference type="SAM" id="MobiDB-lite"/>
    </source>
</evidence>
<keyword evidence="4" id="KW-0479">Metal-binding</keyword>
<keyword evidence="5" id="KW-0677">Repeat</keyword>
<dbReference type="GO" id="GO:0005509">
    <property type="term" value="F:calcium ion binding"/>
    <property type="evidence" value="ECO:0007669"/>
    <property type="project" value="InterPro"/>
</dbReference>
<evidence type="ECO:0000256" key="1">
    <source>
        <dbReference type="ARBA" id="ARBA00004200"/>
    </source>
</evidence>
<dbReference type="Gene3D" id="3.40.50.300">
    <property type="entry name" value="P-loop containing nucleotide triphosphate hydrolases"/>
    <property type="match status" value="2"/>
</dbReference>
<protein>
    <recommendedName>
        <fullName evidence="14">Mitochondrial Rho GTPase</fullName>
        <ecNumber evidence="14">3.6.5.-</ecNumber>
    </recommendedName>
</protein>
<dbReference type="InterPro" id="IPR013566">
    <property type="entry name" value="EF_hand_assoc_1"/>
</dbReference>
<evidence type="ECO:0000256" key="7">
    <source>
        <dbReference type="ARBA" id="ARBA00022787"/>
    </source>
</evidence>
<dbReference type="GO" id="GO:0005741">
    <property type="term" value="C:mitochondrial outer membrane"/>
    <property type="evidence" value="ECO:0007669"/>
    <property type="project" value="UniProtKB-SubCell"/>
</dbReference>
<evidence type="ECO:0000259" key="18">
    <source>
        <dbReference type="PROSITE" id="PS51423"/>
    </source>
</evidence>
<dbReference type="SMART" id="SM00174">
    <property type="entry name" value="RHO"/>
    <property type="match status" value="1"/>
</dbReference>
<dbReference type="PROSITE" id="PS51423">
    <property type="entry name" value="MIRO"/>
    <property type="match status" value="1"/>
</dbReference>
<keyword evidence="6 14" id="KW-0547">Nucleotide-binding</keyword>
<dbReference type="InterPro" id="IPR052266">
    <property type="entry name" value="Miro-EF-hand_domain"/>
</dbReference>
<dbReference type="PROSITE" id="PS50222">
    <property type="entry name" value="EF_HAND_2"/>
    <property type="match status" value="2"/>
</dbReference>
<evidence type="ECO:0000256" key="6">
    <source>
        <dbReference type="ARBA" id="ARBA00022741"/>
    </source>
</evidence>
<evidence type="ECO:0000313" key="20">
    <source>
        <dbReference type="Proteomes" id="UP001438707"/>
    </source>
</evidence>
<keyword evidence="13 14" id="KW-0472">Membrane</keyword>
<dbReference type="InterPro" id="IPR001806">
    <property type="entry name" value="Small_GTPase"/>
</dbReference>
<dbReference type="SMART" id="SM00054">
    <property type="entry name" value="EFh"/>
    <property type="match status" value="2"/>
</dbReference>
<dbReference type="InterPro" id="IPR002048">
    <property type="entry name" value="EF_hand_dom"/>
</dbReference>
<dbReference type="GO" id="GO:0003924">
    <property type="term" value="F:GTPase activity"/>
    <property type="evidence" value="ECO:0007669"/>
    <property type="project" value="InterPro"/>
</dbReference>
<dbReference type="InterPro" id="IPR027417">
    <property type="entry name" value="P-loop_NTPase"/>
</dbReference>
<evidence type="ECO:0000256" key="2">
    <source>
        <dbReference type="ARBA" id="ARBA00007981"/>
    </source>
</evidence>
<evidence type="ECO:0000259" key="17">
    <source>
        <dbReference type="PROSITE" id="PS50222"/>
    </source>
</evidence>
<dbReference type="InterPro" id="IPR020860">
    <property type="entry name" value="MIRO_dom"/>
</dbReference>
<evidence type="ECO:0000256" key="14">
    <source>
        <dbReference type="PIRNR" id="PIRNR037488"/>
    </source>
</evidence>
<keyword evidence="7 14" id="KW-1000">Mitochondrion outer membrane</keyword>
<dbReference type="InterPro" id="IPR013567">
    <property type="entry name" value="EF_hand_assoc_2"/>
</dbReference>
<dbReference type="AlphaFoldDB" id="A0AAW1RKZ1"/>
<proteinExistence type="inferred from homology"/>
<dbReference type="PRINTS" id="PR00449">
    <property type="entry name" value="RASTRNSFRMNG"/>
</dbReference>
<dbReference type="SMART" id="SM00175">
    <property type="entry name" value="RAB"/>
    <property type="match status" value="1"/>
</dbReference>
<evidence type="ECO:0000256" key="10">
    <source>
        <dbReference type="ARBA" id="ARBA00022989"/>
    </source>
</evidence>
<dbReference type="EMBL" id="JALJOS010000009">
    <property type="protein sequence ID" value="KAK9834404.1"/>
    <property type="molecule type" value="Genomic_DNA"/>
</dbReference>
<evidence type="ECO:0000256" key="3">
    <source>
        <dbReference type="ARBA" id="ARBA00022692"/>
    </source>
</evidence>
<comment type="similarity">
    <text evidence="2 14">Belongs to the mitochondrial Rho GTPase family.</text>
</comment>
<evidence type="ECO:0000256" key="5">
    <source>
        <dbReference type="ARBA" id="ARBA00022737"/>
    </source>
</evidence>
<dbReference type="PIRSF" id="PIRSF037488">
    <property type="entry name" value="Mt_Rho_GTPase"/>
    <property type="match status" value="1"/>
</dbReference>
<dbReference type="Proteomes" id="UP001438707">
    <property type="component" value="Unassembled WGS sequence"/>
</dbReference>
<dbReference type="InterPro" id="IPR021181">
    <property type="entry name" value="Miro"/>
</dbReference>
<evidence type="ECO:0000256" key="13">
    <source>
        <dbReference type="ARBA" id="ARBA00023136"/>
    </source>
</evidence>
<evidence type="ECO:0000256" key="12">
    <source>
        <dbReference type="ARBA" id="ARBA00023134"/>
    </source>
</evidence>
<keyword evidence="8 14" id="KW-0378">Hydrolase</keyword>
<feature type="region of interest" description="Disordered" evidence="15">
    <location>
        <begin position="667"/>
        <end position="696"/>
    </location>
</feature>
<evidence type="ECO:0000313" key="19">
    <source>
        <dbReference type="EMBL" id="KAK9834404.1"/>
    </source>
</evidence>
<dbReference type="SMART" id="SM00173">
    <property type="entry name" value="RAS"/>
    <property type="match status" value="1"/>
</dbReference>
<dbReference type="Pfam" id="PF08355">
    <property type="entry name" value="EF_assoc_1"/>
    <property type="match status" value="1"/>
</dbReference>
<keyword evidence="10 16" id="KW-1133">Transmembrane helix</keyword>
<dbReference type="SUPFAM" id="SSF47473">
    <property type="entry name" value="EF-hand"/>
    <property type="match status" value="1"/>
</dbReference>
<evidence type="ECO:0000256" key="16">
    <source>
        <dbReference type="SAM" id="Phobius"/>
    </source>
</evidence>
<dbReference type="GO" id="GO:0007005">
    <property type="term" value="P:mitochondrion organization"/>
    <property type="evidence" value="ECO:0007669"/>
    <property type="project" value="InterPro"/>
</dbReference>
<feature type="domain" description="EF-hand" evidence="17">
    <location>
        <begin position="314"/>
        <end position="349"/>
    </location>
</feature>
<feature type="domain" description="EF-hand" evidence="17">
    <location>
        <begin position="193"/>
        <end position="228"/>
    </location>
</feature>
<keyword evidence="11 14" id="KW-0496">Mitochondrion</keyword>
<dbReference type="SUPFAM" id="SSF52540">
    <property type="entry name" value="P-loop containing nucleoside triphosphate hydrolases"/>
    <property type="match status" value="2"/>
</dbReference>
<dbReference type="EC" id="3.6.5.-" evidence="14"/>
<comment type="subcellular location">
    <subcellularLocation>
        <location evidence="1 14">Mitochondrion outer membrane</location>
        <topology evidence="1 14">Single-pass type IV membrane protein</topology>
    </subcellularLocation>
</comment>
<accession>A0AAW1RKZ1</accession>
<dbReference type="FunFam" id="1.10.238.10:FF:000011">
    <property type="entry name" value="Mitochondrial Rho GTPase"/>
    <property type="match status" value="1"/>
</dbReference>
<dbReference type="PANTHER" id="PTHR46819">
    <property type="entry name" value="EF-HAND CALCIUM-BINDING DOMAIN-CONTAINING PROTEIN 7"/>
    <property type="match status" value="1"/>
</dbReference>
<keyword evidence="9 14" id="KW-0106">Calcium</keyword>
<gene>
    <name evidence="19" type="ORF">WJX74_001045</name>
</gene>
<reference evidence="19 20" key="1">
    <citation type="journal article" date="2024" name="Nat. Commun.">
        <title>Phylogenomics reveals the evolutionary origins of lichenization in chlorophyte algae.</title>
        <authorList>
            <person name="Puginier C."/>
            <person name="Libourel C."/>
            <person name="Otte J."/>
            <person name="Skaloud P."/>
            <person name="Haon M."/>
            <person name="Grisel S."/>
            <person name="Petersen M."/>
            <person name="Berrin J.G."/>
            <person name="Delaux P.M."/>
            <person name="Dal Grande F."/>
            <person name="Keller J."/>
        </authorList>
    </citation>
    <scope>NUCLEOTIDE SEQUENCE [LARGE SCALE GENOMIC DNA]</scope>
    <source>
        <strain evidence="19 20">SAG 2145</strain>
    </source>
</reference>
<comment type="caution">
    <text evidence="19">The sequence shown here is derived from an EMBL/GenBank/DDBJ whole genome shotgun (WGS) entry which is preliminary data.</text>
</comment>
<evidence type="ECO:0000256" key="9">
    <source>
        <dbReference type="ARBA" id="ARBA00022837"/>
    </source>
</evidence>
<name>A0AAW1RKZ1_9CHLO</name>
<dbReference type="GO" id="GO:0005525">
    <property type="term" value="F:GTP binding"/>
    <property type="evidence" value="ECO:0007669"/>
    <property type="project" value="UniProtKB-KW"/>
</dbReference>
<dbReference type="PANTHER" id="PTHR46819:SF1">
    <property type="entry name" value="EF-HAND CALCIUM-BINDING DOMAIN-CONTAINING PROTEIN 7"/>
    <property type="match status" value="1"/>
</dbReference>
<evidence type="ECO:0000256" key="8">
    <source>
        <dbReference type="ARBA" id="ARBA00022801"/>
    </source>
</evidence>
<dbReference type="Gene3D" id="1.10.238.10">
    <property type="entry name" value="EF-hand"/>
    <property type="match status" value="2"/>
</dbReference>
<feature type="domain" description="Miro" evidence="18">
    <location>
        <begin position="4"/>
        <end position="173"/>
    </location>
</feature>
<feature type="transmembrane region" description="Helical" evidence="16">
    <location>
        <begin position="639"/>
        <end position="657"/>
    </location>
</feature>
<dbReference type="InterPro" id="IPR018247">
    <property type="entry name" value="EF_Hand_1_Ca_BS"/>
</dbReference>
<keyword evidence="3 16" id="KW-0812">Transmembrane</keyword>